<evidence type="ECO:0000313" key="1">
    <source>
        <dbReference type="EMBL" id="ADG20395.1"/>
    </source>
</evidence>
<sequence>MASFDPKQVSVLINGVPLDDWADGADVIQAEYNADAGALTVGANGTSIFVASADDSGQVTLKIKQHSPNSKYLNALRVQQQSNLKTFTPLELNIRDLLNDDVVTASKGYFTTRPKYTRGAGHNPTEWVMVFETLNMNLEKGIGN</sequence>
<dbReference type="InterPro" id="IPR021695">
    <property type="entry name" value="Phage_KPP10_Orf10"/>
</dbReference>
<dbReference type="Proteomes" id="UP000002190">
    <property type="component" value="Chromosome 3"/>
</dbReference>
<evidence type="ECO:0000313" key="2">
    <source>
        <dbReference type="Proteomes" id="UP000002190"/>
    </source>
</evidence>
<organism evidence="1 2">
    <name type="scientific">Paraburkholderia atlantica</name>
    <dbReference type="NCBI Taxonomy" id="2654982"/>
    <lineage>
        <taxon>Bacteria</taxon>
        <taxon>Pseudomonadati</taxon>
        <taxon>Pseudomonadota</taxon>
        <taxon>Betaproteobacteria</taxon>
        <taxon>Burkholderiales</taxon>
        <taxon>Burkholderiaceae</taxon>
        <taxon>Paraburkholderia</taxon>
    </lineage>
</organism>
<evidence type="ECO:0008006" key="3">
    <source>
        <dbReference type="Google" id="ProtNLM"/>
    </source>
</evidence>
<reference evidence="1 2" key="2">
    <citation type="journal article" date="2012" name="J. Bacteriol.">
        <title>Genome Sequences of Burkholderia sp. Strains CCGE1002 and H160, Isolated from Legume Nodules in Mexico and Brazil.</title>
        <authorList>
            <person name="Ormeno-Orrillo E."/>
            <person name="Rogel M.A."/>
            <person name="Chueire L.M."/>
            <person name="Tiedje J.M."/>
            <person name="Martinez-Romero E."/>
            <person name="Hungria M."/>
        </authorList>
    </citation>
    <scope>NUCLEOTIDE SEQUENCE [LARGE SCALE GENOMIC DNA]</scope>
    <source>
        <strain evidence="1 2">CCGE1002</strain>
    </source>
</reference>
<dbReference type="eggNOG" id="ENOG50326UK">
    <property type="taxonomic scope" value="Bacteria"/>
</dbReference>
<protein>
    <recommendedName>
        <fullName evidence="3">DUF3277 family protein</fullName>
    </recommendedName>
</protein>
<proteinExistence type="predicted"/>
<dbReference type="STRING" id="640511.BC1002_6554"/>
<dbReference type="AlphaFoldDB" id="D5WME9"/>
<name>D5WME9_PARAM</name>
<gene>
    <name evidence="1" type="ordered locus">BC1002_6554</name>
</gene>
<dbReference type="KEGG" id="bge:BC1002_6554"/>
<dbReference type="GeneID" id="301097621"/>
<dbReference type="Pfam" id="PF11681">
    <property type="entry name" value="Phage_Tube_PhiTE"/>
    <property type="match status" value="1"/>
</dbReference>
<dbReference type="HOGENOM" id="CLU_1792873_0_0_4"/>
<dbReference type="EMBL" id="CP002015">
    <property type="protein sequence ID" value="ADG20395.1"/>
    <property type="molecule type" value="Genomic_DNA"/>
</dbReference>
<dbReference type="RefSeq" id="WP_013094182.1">
    <property type="nucleotide sequence ID" value="NC_014119.1"/>
</dbReference>
<dbReference type="NCBIfam" id="NF047581">
    <property type="entry name" value="gp105_phage_fam"/>
    <property type="match status" value="1"/>
</dbReference>
<reference evidence="2" key="1">
    <citation type="submission" date="2010-04" db="EMBL/GenBank/DDBJ databases">
        <title>Complete sequence of chromosome 3 of Burkholderia sp. CCGE1002.</title>
        <authorList>
            <consortium name="US DOE Joint Genome Institute"/>
            <person name="Lucas S."/>
            <person name="Copeland A."/>
            <person name="Lapidus A."/>
            <person name="Cheng J.-F."/>
            <person name="Bruce D."/>
            <person name="Goodwin L."/>
            <person name="Pitluck S."/>
            <person name="Chertkov O."/>
            <person name="Detter J.C."/>
            <person name="Han C."/>
            <person name="Tapia R."/>
            <person name="Land M."/>
            <person name="Hauser L."/>
            <person name="Kyrpides N."/>
            <person name="Ovchinnikova G."/>
            <person name="Martinez-Romero E."/>
            <person name="Hernandez M.A.R."/>
            <person name="Tiedje J.M."/>
            <person name="Woyke T."/>
        </authorList>
    </citation>
    <scope>NUCLEOTIDE SEQUENCE [LARGE SCALE GENOMIC DNA]</scope>
    <source>
        <strain evidence="2">CCGE1002</strain>
    </source>
</reference>
<accession>D5WME9</accession>